<name>A0A836H0K8_LEIEN</name>
<dbReference type="AlphaFoldDB" id="A0A836H0K8"/>
<evidence type="ECO:0000256" key="1">
    <source>
        <dbReference type="SAM" id="MobiDB-lite"/>
    </source>
</evidence>
<dbReference type="EMBL" id="JAFHKP010000034">
    <property type="protein sequence ID" value="KAG5468641.1"/>
    <property type="molecule type" value="Genomic_DNA"/>
</dbReference>
<dbReference type="OrthoDB" id="272249at2759"/>
<feature type="region of interest" description="Disordered" evidence="1">
    <location>
        <begin position="527"/>
        <end position="553"/>
    </location>
</feature>
<keyword evidence="3" id="KW-1185">Reference proteome</keyword>
<dbReference type="RefSeq" id="XP_067689348.1">
    <property type="nucleotide sequence ID" value="XM_067833245.1"/>
</dbReference>
<dbReference type="GeneID" id="94168755"/>
<dbReference type="Proteomes" id="UP000674179">
    <property type="component" value="Chromosome 34"/>
</dbReference>
<protein>
    <submittedName>
        <fullName evidence="2">Uncharacterized protein</fullName>
    </submittedName>
</protein>
<reference evidence="2 3" key="1">
    <citation type="submission" date="2021-02" db="EMBL/GenBank/DDBJ databases">
        <title>Leishmania (Mundinia) enrietti genome sequencing and assembly.</title>
        <authorList>
            <person name="Almutairi H."/>
            <person name="Gatherer D."/>
        </authorList>
    </citation>
    <scope>NUCLEOTIDE SEQUENCE [LARGE SCALE GENOMIC DNA]</scope>
    <source>
        <strain evidence="2">CUR178</strain>
    </source>
</reference>
<organism evidence="2 3">
    <name type="scientific">Leishmania enriettii</name>
    <dbReference type="NCBI Taxonomy" id="5663"/>
    <lineage>
        <taxon>Eukaryota</taxon>
        <taxon>Discoba</taxon>
        <taxon>Euglenozoa</taxon>
        <taxon>Kinetoplastea</taxon>
        <taxon>Metakinetoplastina</taxon>
        <taxon>Trypanosomatida</taxon>
        <taxon>Trypanosomatidae</taxon>
        <taxon>Leishmaniinae</taxon>
        <taxon>Leishmania</taxon>
    </lineage>
</organism>
<feature type="compositionally biased region" description="Basic and acidic residues" evidence="1">
    <location>
        <begin position="534"/>
        <end position="550"/>
    </location>
</feature>
<dbReference type="KEGG" id="lenr:94168755"/>
<accession>A0A836H0K8</accession>
<proteinExistence type="predicted"/>
<sequence>MHFGALGQRKGGFFLAARAPRASALRIFSTRSTAIQLSRMLPCAATALRCPRRSCASQGLESVSNEEEVSLHPKSCLSAESVQSAVPCSDDGTASLVTSIAELHQHRAQMASVYMGFLADRRVQYRDQLLLSGLGSIQARMQVLLRRLLAFHPQAAAGDGHAPQEAAAQMTSAAVRMLKETWMRINGVTFLSGEAAMRRAYYRELRDCYATLMCSGLLQSEGDVRLILSEMHSTDLIEPDASFYEALFMALWFLEEVRGSTVVAGERPAAGSPQTPEIVAGEVRQLRRSVAGDLAGHYMGHALAQPSTSSTPAADGAPTHRAVRAETWEVFFATLANAQPAPKLLDLWWNRFLDWLDEQGTTVSGKSPINAQGERKSEATSAPVPYQAIHAVLAWCAQSREMEKALNYFNAVNQRGVMVHAATLSHVSSPPPLAEDFTEPGCLTCPSKHTAVQQLQLALLVKLMASTKSIKMDGGLRSLVVRDVQRQVSPDVLYTAPWGVINDLIAGLSVPSAMQLLRRCSSSAAAETALSRPGGREDGSDERARDEEATAAKSSSTREIPFFVWASLLRRCCREHLQDEAESLFVFLRKKFPITSPEKRELIEIMMRMYTTMHPPDFLSTMDVFIQHVIRTPEGEPKVKPDAVLYELLIKAADTRNAAMMIFLEACAAGMTLTEELFEALMGSTQYKTVASLSRKLPHDYAASSLDAQLKIPAVADAHLRRKEALLARGKPLYDSTGDAG</sequence>
<comment type="caution">
    <text evidence="2">The sequence shown here is derived from an EMBL/GenBank/DDBJ whole genome shotgun (WGS) entry which is preliminary data.</text>
</comment>
<evidence type="ECO:0000313" key="3">
    <source>
        <dbReference type="Proteomes" id="UP000674179"/>
    </source>
</evidence>
<evidence type="ECO:0000313" key="2">
    <source>
        <dbReference type="EMBL" id="KAG5468641.1"/>
    </source>
</evidence>
<gene>
    <name evidence="2" type="ORF">CUR178_01475</name>
</gene>